<keyword evidence="5" id="KW-0812">Transmembrane</keyword>
<comment type="subcellular location">
    <subcellularLocation>
        <location evidence="1">Cell outer membrane</location>
        <topology evidence="1">Multi-pass membrane protein</topology>
    </subcellularLocation>
</comment>
<keyword evidence="4" id="KW-1134">Transmembrane beta strand</keyword>
<sequence>MTQFITRKTLLAAAALACLSNVSMAETTLGELANLKVDTTIYGFLNGQLESVQAQGGATPYSTRGRVSDGNSRLGFRGNIGVTDDLKGVWQLEAALNNFDQGGVNTRGESTTLSSRNSYVGVESARFGSFVVGNNDSVYRSLIGSGGEFGGNLGLTVHGLDVWNNTSAQLTGNADSIFSRGEARYKNSAHYLSPVYYGFQVGASYGFDENQASNTNRGRWSVAAKYTLGAFSIGAGYDRQNNTGVDTDAAVAGYGFRTMDSSGVNTSFAKIIGRYKLPTNTTIGLGFEQGKYGYEETAVPTAGSFYTGTTFGTMKQNAVMLSVAQDIGKASIMASAGKLFDLKGATFGKESDYAANQYSIGAIYNLNRYLSPYVYYTKIRNHAQQNVNLGQAPVYSNNAGQEDAFLAPGNSPRAFGVGLIARF</sequence>
<dbReference type="RefSeq" id="WP_379765554.1">
    <property type="nucleotide sequence ID" value="NZ_JBHSMZ010000001.1"/>
</dbReference>
<evidence type="ECO:0000313" key="14">
    <source>
        <dbReference type="Proteomes" id="UP001596086"/>
    </source>
</evidence>
<evidence type="ECO:0000259" key="12">
    <source>
        <dbReference type="Pfam" id="PF13609"/>
    </source>
</evidence>
<keyword evidence="6 11" id="KW-0732">Signal</keyword>
<keyword evidence="8" id="KW-0626">Porin</keyword>
<evidence type="ECO:0000256" key="11">
    <source>
        <dbReference type="SAM" id="SignalP"/>
    </source>
</evidence>
<dbReference type="SUPFAM" id="SSF56935">
    <property type="entry name" value="Porins"/>
    <property type="match status" value="1"/>
</dbReference>
<proteinExistence type="predicted"/>
<reference evidence="14" key="1">
    <citation type="journal article" date="2019" name="Int. J. Syst. Evol. Microbiol.">
        <title>The Global Catalogue of Microorganisms (GCM) 10K type strain sequencing project: providing services to taxonomists for standard genome sequencing and annotation.</title>
        <authorList>
            <consortium name="The Broad Institute Genomics Platform"/>
            <consortium name="The Broad Institute Genome Sequencing Center for Infectious Disease"/>
            <person name="Wu L."/>
            <person name="Ma J."/>
        </authorList>
    </citation>
    <scope>NUCLEOTIDE SEQUENCE [LARGE SCALE GENOMIC DNA]</scope>
    <source>
        <strain evidence="14">CGMCC 4.5798</strain>
    </source>
</reference>
<dbReference type="Pfam" id="PF13609">
    <property type="entry name" value="Porin_4"/>
    <property type="match status" value="1"/>
</dbReference>
<evidence type="ECO:0000256" key="4">
    <source>
        <dbReference type="ARBA" id="ARBA00022452"/>
    </source>
</evidence>
<dbReference type="Gene3D" id="2.40.160.10">
    <property type="entry name" value="Porin"/>
    <property type="match status" value="1"/>
</dbReference>
<evidence type="ECO:0000256" key="5">
    <source>
        <dbReference type="ARBA" id="ARBA00022692"/>
    </source>
</evidence>
<evidence type="ECO:0000256" key="3">
    <source>
        <dbReference type="ARBA" id="ARBA00022448"/>
    </source>
</evidence>
<dbReference type="EMBL" id="JBHSMZ010000001">
    <property type="protein sequence ID" value="MFC5547032.1"/>
    <property type="molecule type" value="Genomic_DNA"/>
</dbReference>
<dbReference type="InterPro" id="IPR050298">
    <property type="entry name" value="Gram-neg_bact_OMP"/>
</dbReference>
<dbReference type="InterPro" id="IPR033900">
    <property type="entry name" value="Gram_neg_porin_domain"/>
</dbReference>
<evidence type="ECO:0000313" key="13">
    <source>
        <dbReference type="EMBL" id="MFC5547032.1"/>
    </source>
</evidence>
<keyword evidence="14" id="KW-1185">Reference proteome</keyword>
<evidence type="ECO:0000256" key="9">
    <source>
        <dbReference type="ARBA" id="ARBA00023136"/>
    </source>
</evidence>
<keyword evidence="3" id="KW-0813">Transport</keyword>
<accession>A0ABW0RQA8</accession>
<dbReference type="InterPro" id="IPR023614">
    <property type="entry name" value="Porin_dom_sf"/>
</dbReference>
<name>A0ABW0RQA8_9BURK</name>
<keyword evidence="7" id="KW-0406">Ion transport</keyword>
<feature type="chain" id="PRO_5046203201" evidence="11">
    <location>
        <begin position="26"/>
        <end position="423"/>
    </location>
</feature>
<comment type="subunit">
    <text evidence="2">Homotrimer.</text>
</comment>
<evidence type="ECO:0000256" key="2">
    <source>
        <dbReference type="ARBA" id="ARBA00011233"/>
    </source>
</evidence>
<dbReference type="CDD" id="cd00342">
    <property type="entry name" value="gram_neg_porins"/>
    <property type="match status" value="1"/>
</dbReference>
<evidence type="ECO:0000256" key="7">
    <source>
        <dbReference type="ARBA" id="ARBA00023065"/>
    </source>
</evidence>
<dbReference type="PANTHER" id="PTHR34501">
    <property type="entry name" value="PROTEIN YDDL-RELATED"/>
    <property type="match status" value="1"/>
</dbReference>
<gene>
    <name evidence="13" type="ORF">ACFPO9_00715</name>
</gene>
<feature type="signal peptide" evidence="11">
    <location>
        <begin position="1"/>
        <end position="25"/>
    </location>
</feature>
<keyword evidence="10" id="KW-0998">Cell outer membrane</keyword>
<dbReference type="PANTHER" id="PTHR34501:SF9">
    <property type="entry name" value="MAJOR OUTER MEMBRANE PROTEIN P.IA"/>
    <property type="match status" value="1"/>
</dbReference>
<evidence type="ECO:0000256" key="10">
    <source>
        <dbReference type="ARBA" id="ARBA00023237"/>
    </source>
</evidence>
<feature type="domain" description="Porin" evidence="12">
    <location>
        <begin position="12"/>
        <end position="382"/>
    </location>
</feature>
<evidence type="ECO:0000256" key="6">
    <source>
        <dbReference type="ARBA" id="ARBA00022729"/>
    </source>
</evidence>
<evidence type="ECO:0000256" key="8">
    <source>
        <dbReference type="ARBA" id="ARBA00023114"/>
    </source>
</evidence>
<comment type="caution">
    <text evidence="13">The sequence shown here is derived from an EMBL/GenBank/DDBJ whole genome shotgun (WGS) entry which is preliminary data.</text>
</comment>
<dbReference type="Proteomes" id="UP001596086">
    <property type="component" value="Unassembled WGS sequence"/>
</dbReference>
<organism evidence="13 14">
    <name type="scientific">Massilia aerilata</name>
    <dbReference type="NCBI Taxonomy" id="453817"/>
    <lineage>
        <taxon>Bacteria</taxon>
        <taxon>Pseudomonadati</taxon>
        <taxon>Pseudomonadota</taxon>
        <taxon>Betaproteobacteria</taxon>
        <taxon>Burkholderiales</taxon>
        <taxon>Oxalobacteraceae</taxon>
        <taxon>Telluria group</taxon>
        <taxon>Massilia</taxon>
    </lineage>
</organism>
<evidence type="ECO:0000256" key="1">
    <source>
        <dbReference type="ARBA" id="ARBA00004571"/>
    </source>
</evidence>
<keyword evidence="9" id="KW-0472">Membrane</keyword>
<protein>
    <submittedName>
        <fullName evidence="13">Porin</fullName>
    </submittedName>
</protein>